<reference evidence="7" key="1">
    <citation type="submission" date="2025-08" db="UniProtKB">
        <authorList>
            <consortium name="Ensembl"/>
        </authorList>
    </citation>
    <scope>IDENTIFICATION</scope>
</reference>
<evidence type="ECO:0000256" key="5">
    <source>
        <dbReference type="ARBA" id="ARBA00023136"/>
    </source>
</evidence>
<keyword evidence="4 6" id="KW-1133">Transmembrane helix</keyword>
<dbReference type="OMA" id="YRTGHYG"/>
<comment type="subcellular location">
    <subcellularLocation>
        <location evidence="1">Membrane</location>
    </subcellularLocation>
</comment>
<dbReference type="InterPro" id="IPR007593">
    <property type="entry name" value="CD225/Dispanin_fam"/>
</dbReference>
<dbReference type="KEGG" id="kmr:108244114"/>
<evidence type="ECO:0000256" key="6">
    <source>
        <dbReference type="SAM" id="Phobius"/>
    </source>
</evidence>
<dbReference type="AlphaFoldDB" id="A0A3Q3AC76"/>
<feature type="transmembrane region" description="Helical" evidence="6">
    <location>
        <begin position="125"/>
        <end position="149"/>
    </location>
</feature>
<evidence type="ECO:0000256" key="3">
    <source>
        <dbReference type="ARBA" id="ARBA00022692"/>
    </source>
</evidence>
<reference evidence="7" key="2">
    <citation type="submission" date="2025-09" db="UniProtKB">
        <authorList>
            <consortium name="Ensembl"/>
        </authorList>
    </citation>
    <scope>IDENTIFICATION</scope>
</reference>
<comment type="similarity">
    <text evidence="2">Belongs to the CD225/Dispanin family.</text>
</comment>
<dbReference type="GeneID" id="108244114"/>
<evidence type="ECO:0000256" key="2">
    <source>
        <dbReference type="ARBA" id="ARBA00006843"/>
    </source>
</evidence>
<dbReference type="OrthoDB" id="8445788at2759"/>
<keyword evidence="5 6" id="KW-0472">Membrane</keyword>
<keyword evidence="3 6" id="KW-0812">Transmembrane</keyword>
<dbReference type="GO" id="GO:0005886">
    <property type="term" value="C:plasma membrane"/>
    <property type="evidence" value="ECO:0007669"/>
    <property type="project" value="TreeGrafter"/>
</dbReference>
<dbReference type="PANTHER" id="PTHR13999">
    <property type="entry name" value="INTERFERON INDUCIBLE TRANSMEMBRANE PROTEIN"/>
    <property type="match status" value="1"/>
</dbReference>
<evidence type="ECO:0000256" key="1">
    <source>
        <dbReference type="ARBA" id="ARBA00004370"/>
    </source>
</evidence>
<dbReference type="Ensembl" id="ENSKMAT00000013848.1">
    <property type="protein sequence ID" value="ENSKMAP00000013640.1"/>
    <property type="gene ID" value="ENSKMAG00000010246.1"/>
</dbReference>
<protein>
    <submittedName>
        <fullName evidence="7">Interferon-induced transmembrane protein 1-like</fullName>
    </submittedName>
</protein>
<dbReference type="STRING" id="37003.ENSKMAP00000013640"/>
<evidence type="ECO:0000313" key="7">
    <source>
        <dbReference type="Ensembl" id="ENSKMAP00000013640.1"/>
    </source>
</evidence>
<organism evidence="7 8">
    <name type="scientific">Kryptolebias marmoratus</name>
    <name type="common">Mangrove killifish</name>
    <name type="synonym">Rivulus marmoratus</name>
    <dbReference type="NCBI Taxonomy" id="37003"/>
    <lineage>
        <taxon>Eukaryota</taxon>
        <taxon>Metazoa</taxon>
        <taxon>Chordata</taxon>
        <taxon>Craniata</taxon>
        <taxon>Vertebrata</taxon>
        <taxon>Euteleostomi</taxon>
        <taxon>Actinopterygii</taxon>
        <taxon>Neopterygii</taxon>
        <taxon>Teleostei</taxon>
        <taxon>Neoteleostei</taxon>
        <taxon>Acanthomorphata</taxon>
        <taxon>Ovalentaria</taxon>
        <taxon>Atherinomorphae</taxon>
        <taxon>Cyprinodontiformes</taxon>
        <taxon>Rivulidae</taxon>
        <taxon>Kryptolebias</taxon>
    </lineage>
</organism>
<feature type="transmembrane region" description="Helical" evidence="6">
    <location>
        <begin position="76"/>
        <end position="99"/>
    </location>
</feature>
<dbReference type="InterPro" id="IPR051517">
    <property type="entry name" value="IFITM_antiviral_protein"/>
</dbReference>
<keyword evidence="8" id="KW-1185">Reference proteome</keyword>
<name>A0A3Q3AC76_KRYMA</name>
<sequence length="171" mass="18785">MSLLAGLQMFNRFLQTSLQTSSELRAMNPTYPTGAYPPEAVALQGRGPDGFSGQPGVPTGVQYTTVNIPAEPPKDYIIWSFINYFYGNICCLGLAAFIFSIKARDRKIVGDHQGARKHGSTARCLNIWATVFNSVLILIVLIVCIVVSVKIDGAMHSMPSNSYNNRYNYGK</sequence>
<accession>A0A3Q3AC76</accession>
<dbReference type="RefSeq" id="XP_017285502.3">
    <property type="nucleotide sequence ID" value="XM_017430013.3"/>
</dbReference>
<dbReference type="PANTHER" id="PTHR13999:SF31">
    <property type="entry name" value="IFITM1-RELATED"/>
    <property type="match status" value="1"/>
</dbReference>
<dbReference type="GeneTree" id="ENSGT00950000182857"/>
<evidence type="ECO:0000313" key="8">
    <source>
        <dbReference type="Proteomes" id="UP000264800"/>
    </source>
</evidence>
<evidence type="ECO:0000256" key="4">
    <source>
        <dbReference type="ARBA" id="ARBA00022989"/>
    </source>
</evidence>
<proteinExistence type="inferred from homology"/>
<dbReference type="Pfam" id="PF04505">
    <property type="entry name" value="CD225"/>
    <property type="match status" value="1"/>
</dbReference>
<dbReference type="Proteomes" id="UP000264800">
    <property type="component" value="Unplaced"/>
</dbReference>